<gene>
    <name evidence="2" type="ORF">KCU98_g9984</name>
</gene>
<feature type="signal peptide" evidence="1">
    <location>
        <begin position="1"/>
        <end position="23"/>
    </location>
</feature>
<evidence type="ECO:0000256" key="1">
    <source>
        <dbReference type="SAM" id="SignalP"/>
    </source>
</evidence>
<accession>A0A9P8JSM0</accession>
<sequence length="70" mass="7160">MNFETVSILLAIFGITAQHGVFGMPAASTMTMYDGSSATEPTTMTTSVATDTPTATVSADTTSLSSVFTS</sequence>
<reference evidence="2" key="2">
    <citation type="submission" date="2021-08" db="EMBL/GenBank/DDBJ databases">
        <authorList>
            <person name="Gostincar C."/>
            <person name="Sun X."/>
            <person name="Song Z."/>
            <person name="Gunde-Cimerman N."/>
        </authorList>
    </citation>
    <scope>NUCLEOTIDE SEQUENCE</scope>
    <source>
        <strain evidence="2">EXF-9298</strain>
    </source>
</reference>
<evidence type="ECO:0000313" key="2">
    <source>
        <dbReference type="EMBL" id="KAG9977562.1"/>
    </source>
</evidence>
<comment type="caution">
    <text evidence="2">The sequence shown here is derived from an EMBL/GenBank/DDBJ whole genome shotgun (WGS) entry which is preliminary data.</text>
</comment>
<dbReference type="Proteomes" id="UP000729357">
    <property type="component" value="Unassembled WGS sequence"/>
</dbReference>
<protein>
    <submittedName>
        <fullName evidence="2">Uncharacterized protein</fullName>
    </submittedName>
</protein>
<reference evidence="2" key="1">
    <citation type="journal article" date="2021" name="J Fungi (Basel)">
        <title>Virulence traits and population genomics of the black yeast Aureobasidium melanogenum.</title>
        <authorList>
            <person name="Cernosa A."/>
            <person name="Sun X."/>
            <person name="Gostincar C."/>
            <person name="Fang C."/>
            <person name="Gunde-Cimerman N."/>
            <person name="Song Z."/>
        </authorList>
    </citation>
    <scope>NUCLEOTIDE SEQUENCE</scope>
    <source>
        <strain evidence="2">EXF-9298</strain>
    </source>
</reference>
<feature type="chain" id="PRO_5040433386" evidence="1">
    <location>
        <begin position="24"/>
        <end position="70"/>
    </location>
</feature>
<keyword evidence="3" id="KW-1185">Reference proteome</keyword>
<proteinExistence type="predicted"/>
<dbReference type="AlphaFoldDB" id="A0A9P8JSM0"/>
<feature type="non-terminal residue" evidence="2">
    <location>
        <position position="70"/>
    </location>
</feature>
<evidence type="ECO:0000313" key="3">
    <source>
        <dbReference type="Proteomes" id="UP000729357"/>
    </source>
</evidence>
<name>A0A9P8JSM0_AURME</name>
<dbReference type="EMBL" id="JAHFXS010001430">
    <property type="protein sequence ID" value="KAG9977562.1"/>
    <property type="molecule type" value="Genomic_DNA"/>
</dbReference>
<keyword evidence="1" id="KW-0732">Signal</keyword>
<organism evidence="2 3">
    <name type="scientific">Aureobasidium melanogenum</name>
    <name type="common">Aureobasidium pullulans var. melanogenum</name>
    <dbReference type="NCBI Taxonomy" id="46634"/>
    <lineage>
        <taxon>Eukaryota</taxon>
        <taxon>Fungi</taxon>
        <taxon>Dikarya</taxon>
        <taxon>Ascomycota</taxon>
        <taxon>Pezizomycotina</taxon>
        <taxon>Dothideomycetes</taxon>
        <taxon>Dothideomycetidae</taxon>
        <taxon>Dothideales</taxon>
        <taxon>Saccotheciaceae</taxon>
        <taxon>Aureobasidium</taxon>
    </lineage>
</organism>